<evidence type="ECO:0000313" key="3">
    <source>
        <dbReference type="EMBL" id="GAA4009896.1"/>
    </source>
</evidence>
<dbReference type="Pfam" id="PF00561">
    <property type="entry name" value="Abhydrolase_1"/>
    <property type="match status" value="1"/>
</dbReference>
<sequence>MPDNAELAATLDGDFRSEYAEVNGTRLHYVTGGSGDPVVLLHGWPETWWAFRKIMPQLAERYRVIAVDHRGIGIPDELKPVDGFSKKNMARDVHELLRSLGHSSAHVVGHDMGAMVAFSFAANHPEATRRLVLLDVVHPDETYYSRPMLRRPGTGFNMWWMAFNQVRDLPEQLLAGRGRYLIDWLYTHSLRNQEAVTPLDRAVYARAYDTPAGIRATNGYYQAYHQDIEDLKEYGKVTAPVLALAAPTQFDQVREQLSGIATDVRMVRVENSVHWLAEDDPDLVGREVLGFLTG</sequence>
<name>A0ABP7SD09_9ACTN</name>
<proteinExistence type="predicted"/>
<protein>
    <submittedName>
        <fullName evidence="3">Alpha/beta hydrolase</fullName>
    </submittedName>
</protein>
<dbReference type="EMBL" id="BAABCQ010000205">
    <property type="protein sequence ID" value="GAA4009896.1"/>
    <property type="molecule type" value="Genomic_DNA"/>
</dbReference>
<feature type="domain" description="AB hydrolase-1" evidence="2">
    <location>
        <begin position="37"/>
        <end position="280"/>
    </location>
</feature>
<evidence type="ECO:0000256" key="1">
    <source>
        <dbReference type="ARBA" id="ARBA00022801"/>
    </source>
</evidence>
<dbReference type="Gene3D" id="3.40.50.1820">
    <property type="entry name" value="alpha/beta hydrolase"/>
    <property type="match status" value="1"/>
</dbReference>
<dbReference type="InterPro" id="IPR000073">
    <property type="entry name" value="AB_hydrolase_1"/>
</dbReference>
<comment type="caution">
    <text evidence="3">The sequence shown here is derived from an EMBL/GenBank/DDBJ whole genome shotgun (WGS) entry which is preliminary data.</text>
</comment>
<dbReference type="PRINTS" id="PR00111">
    <property type="entry name" value="ABHYDROLASE"/>
</dbReference>
<organism evidence="3 4">
    <name type="scientific">Streptomyces marokkonensis</name>
    <dbReference type="NCBI Taxonomy" id="324855"/>
    <lineage>
        <taxon>Bacteria</taxon>
        <taxon>Bacillati</taxon>
        <taxon>Actinomycetota</taxon>
        <taxon>Actinomycetes</taxon>
        <taxon>Kitasatosporales</taxon>
        <taxon>Streptomycetaceae</taxon>
        <taxon>Streptomyces</taxon>
    </lineage>
</organism>
<dbReference type="Proteomes" id="UP001500034">
    <property type="component" value="Unassembled WGS sequence"/>
</dbReference>
<dbReference type="GO" id="GO:0016787">
    <property type="term" value="F:hydrolase activity"/>
    <property type="evidence" value="ECO:0007669"/>
    <property type="project" value="UniProtKB-KW"/>
</dbReference>
<dbReference type="InterPro" id="IPR000639">
    <property type="entry name" value="Epox_hydrolase-like"/>
</dbReference>
<dbReference type="SUPFAM" id="SSF53474">
    <property type="entry name" value="alpha/beta-Hydrolases"/>
    <property type="match status" value="1"/>
</dbReference>
<keyword evidence="4" id="KW-1185">Reference proteome</keyword>
<dbReference type="InterPro" id="IPR029058">
    <property type="entry name" value="AB_hydrolase_fold"/>
</dbReference>
<evidence type="ECO:0000259" key="2">
    <source>
        <dbReference type="Pfam" id="PF00561"/>
    </source>
</evidence>
<dbReference type="PRINTS" id="PR00412">
    <property type="entry name" value="EPOXHYDRLASE"/>
</dbReference>
<dbReference type="RefSeq" id="WP_345597105.1">
    <property type="nucleotide sequence ID" value="NZ_BAABCQ010000205.1"/>
</dbReference>
<gene>
    <name evidence="3" type="ORF">GCM10022384_64140</name>
</gene>
<evidence type="ECO:0000313" key="4">
    <source>
        <dbReference type="Proteomes" id="UP001500034"/>
    </source>
</evidence>
<reference evidence="4" key="1">
    <citation type="journal article" date="2019" name="Int. J. Syst. Evol. Microbiol.">
        <title>The Global Catalogue of Microorganisms (GCM) 10K type strain sequencing project: providing services to taxonomists for standard genome sequencing and annotation.</title>
        <authorList>
            <consortium name="The Broad Institute Genomics Platform"/>
            <consortium name="The Broad Institute Genome Sequencing Center for Infectious Disease"/>
            <person name="Wu L."/>
            <person name="Ma J."/>
        </authorList>
    </citation>
    <scope>NUCLEOTIDE SEQUENCE [LARGE SCALE GENOMIC DNA]</scope>
    <source>
        <strain evidence="4">JCM 17027</strain>
    </source>
</reference>
<accession>A0ABP7SD09</accession>
<keyword evidence="1 3" id="KW-0378">Hydrolase</keyword>
<dbReference type="PANTHER" id="PTHR43329">
    <property type="entry name" value="EPOXIDE HYDROLASE"/>
    <property type="match status" value="1"/>
</dbReference>